<gene>
    <name evidence="3" type="ORF">Scaly_1544200</name>
</gene>
<keyword evidence="1" id="KW-0677">Repeat</keyword>
<comment type="caution">
    <text evidence="3">The sequence shown here is derived from an EMBL/GenBank/DDBJ whole genome shotgun (WGS) entry which is preliminary data.</text>
</comment>
<dbReference type="PANTHER" id="PTHR47926:SF392">
    <property type="entry name" value="PENTATRICOPEPTIDE REPEAT-CONTAINING PROTEIN"/>
    <property type="match status" value="1"/>
</dbReference>
<sequence>MLAGLVQNGYSVEALELFCTMNKINLSMDKFSLASAISACASIPSLELGEQIFARATVIGVDFDQVIATSLIDFYCKCGFVEVGRKLFNQMMKFDEVSWNSMLMGYATNGYGIEALALFDEMRNEGVIPTEVTFTAVLSACDHCGLVEEGKNWFYLMKHDYHIDPGIDYSCMIDLFARAGCLQEAIDLIDDASSG</sequence>
<dbReference type="Gene3D" id="1.25.40.10">
    <property type="entry name" value="Tetratricopeptide repeat domain"/>
    <property type="match status" value="1"/>
</dbReference>
<reference evidence="3" key="1">
    <citation type="submission" date="2020-06" db="EMBL/GenBank/DDBJ databases">
        <authorList>
            <person name="Li T."/>
            <person name="Hu X."/>
            <person name="Zhang T."/>
            <person name="Song X."/>
            <person name="Zhang H."/>
            <person name="Dai N."/>
            <person name="Sheng W."/>
            <person name="Hou X."/>
            <person name="Wei L."/>
        </authorList>
    </citation>
    <scope>NUCLEOTIDE SEQUENCE</scope>
    <source>
        <strain evidence="3">KEN8</strain>
        <tissue evidence="3">Leaf</tissue>
    </source>
</reference>
<dbReference type="PROSITE" id="PS51375">
    <property type="entry name" value="PPR"/>
    <property type="match status" value="1"/>
</dbReference>
<protein>
    <submittedName>
        <fullName evidence="3">Pentatricopeptide repeat-containing protein, mitochondrial</fullName>
    </submittedName>
</protein>
<dbReference type="GO" id="GO:0009451">
    <property type="term" value="P:RNA modification"/>
    <property type="evidence" value="ECO:0007669"/>
    <property type="project" value="InterPro"/>
</dbReference>
<dbReference type="InterPro" id="IPR002885">
    <property type="entry name" value="PPR_rpt"/>
</dbReference>
<dbReference type="FunFam" id="1.25.40.10:FF:000158">
    <property type="entry name" value="pentatricopeptide repeat-containing protein At2g33680"/>
    <property type="match status" value="1"/>
</dbReference>
<dbReference type="InterPro" id="IPR046960">
    <property type="entry name" value="PPR_At4g14850-like_plant"/>
</dbReference>
<dbReference type="GO" id="GO:0003723">
    <property type="term" value="F:RNA binding"/>
    <property type="evidence" value="ECO:0007669"/>
    <property type="project" value="InterPro"/>
</dbReference>
<proteinExistence type="predicted"/>
<evidence type="ECO:0000313" key="3">
    <source>
        <dbReference type="EMBL" id="KAL0351555.1"/>
    </source>
</evidence>
<dbReference type="EMBL" id="JACGWM010000009">
    <property type="protein sequence ID" value="KAL0351555.1"/>
    <property type="molecule type" value="Genomic_DNA"/>
</dbReference>
<name>A0AAW2P631_9LAMI</name>
<dbReference type="PANTHER" id="PTHR47926">
    <property type="entry name" value="PENTATRICOPEPTIDE REPEAT-CONTAINING PROTEIN"/>
    <property type="match status" value="1"/>
</dbReference>
<feature type="repeat" description="PPR" evidence="2">
    <location>
        <begin position="95"/>
        <end position="129"/>
    </location>
</feature>
<reference evidence="3" key="2">
    <citation type="journal article" date="2024" name="Plant">
        <title>Genomic evolution and insights into agronomic trait innovations of Sesamum species.</title>
        <authorList>
            <person name="Miao H."/>
            <person name="Wang L."/>
            <person name="Qu L."/>
            <person name="Liu H."/>
            <person name="Sun Y."/>
            <person name="Le M."/>
            <person name="Wang Q."/>
            <person name="Wei S."/>
            <person name="Zheng Y."/>
            <person name="Lin W."/>
            <person name="Duan Y."/>
            <person name="Cao H."/>
            <person name="Xiong S."/>
            <person name="Wang X."/>
            <person name="Wei L."/>
            <person name="Li C."/>
            <person name="Ma Q."/>
            <person name="Ju M."/>
            <person name="Zhao R."/>
            <person name="Li G."/>
            <person name="Mu C."/>
            <person name="Tian Q."/>
            <person name="Mei H."/>
            <person name="Zhang T."/>
            <person name="Gao T."/>
            <person name="Zhang H."/>
        </authorList>
    </citation>
    <scope>NUCLEOTIDE SEQUENCE</scope>
    <source>
        <strain evidence="3">KEN8</strain>
    </source>
</reference>
<accession>A0AAW2P631</accession>
<dbReference type="InterPro" id="IPR011990">
    <property type="entry name" value="TPR-like_helical_dom_sf"/>
</dbReference>
<evidence type="ECO:0000256" key="2">
    <source>
        <dbReference type="PROSITE-ProRule" id="PRU00708"/>
    </source>
</evidence>
<dbReference type="NCBIfam" id="TIGR00756">
    <property type="entry name" value="PPR"/>
    <property type="match status" value="3"/>
</dbReference>
<dbReference type="GO" id="GO:0099402">
    <property type="term" value="P:plant organ development"/>
    <property type="evidence" value="ECO:0007669"/>
    <property type="project" value="UniProtKB-ARBA"/>
</dbReference>
<organism evidence="3">
    <name type="scientific">Sesamum calycinum</name>
    <dbReference type="NCBI Taxonomy" id="2727403"/>
    <lineage>
        <taxon>Eukaryota</taxon>
        <taxon>Viridiplantae</taxon>
        <taxon>Streptophyta</taxon>
        <taxon>Embryophyta</taxon>
        <taxon>Tracheophyta</taxon>
        <taxon>Spermatophyta</taxon>
        <taxon>Magnoliopsida</taxon>
        <taxon>eudicotyledons</taxon>
        <taxon>Gunneridae</taxon>
        <taxon>Pentapetalae</taxon>
        <taxon>asterids</taxon>
        <taxon>lamiids</taxon>
        <taxon>Lamiales</taxon>
        <taxon>Pedaliaceae</taxon>
        <taxon>Sesamum</taxon>
    </lineage>
</organism>
<evidence type="ECO:0000256" key="1">
    <source>
        <dbReference type="ARBA" id="ARBA00022737"/>
    </source>
</evidence>
<dbReference type="AlphaFoldDB" id="A0AAW2P631"/>
<dbReference type="Pfam" id="PF13041">
    <property type="entry name" value="PPR_2"/>
    <property type="match status" value="1"/>
</dbReference>
<dbReference type="Pfam" id="PF01535">
    <property type="entry name" value="PPR"/>
    <property type="match status" value="3"/>
</dbReference>